<evidence type="ECO:0000256" key="2">
    <source>
        <dbReference type="ARBA" id="ARBA00023125"/>
    </source>
</evidence>
<proteinExistence type="predicted"/>
<dbReference type="InterPro" id="IPR009057">
    <property type="entry name" value="Homeodomain-like_sf"/>
</dbReference>
<dbReference type="Gene3D" id="1.10.357.10">
    <property type="entry name" value="Tetracycline Repressor, domain 2"/>
    <property type="match status" value="1"/>
</dbReference>
<dbReference type="KEGG" id="marz:MARA_54660"/>
<dbReference type="Proteomes" id="UP000467428">
    <property type="component" value="Chromosome"/>
</dbReference>
<dbReference type="PROSITE" id="PS50977">
    <property type="entry name" value="HTH_TETR_2"/>
    <property type="match status" value="1"/>
</dbReference>
<feature type="domain" description="HTH tetR-type" evidence="5">
    <location>
        <begin position="17"/>
        <end position="77"/>
    </location>
</feature>
<dbReference type="SUPFAM" id="SSF48498">
    <property type="entry name" value="Tetracyclin repressor-like, C-terminal domain"/>
    <property type="match status" value="1"/>
</dbReference>
<dbReference type="Pfam" id="PF16859">
    <property type="entry name" value="TetR_C_11"/>
    <property type="match status" value="1"/>
</dbReference>
<reference evidence="6 7" key="1">
    <citation type="journal article" date="2019" name="Emerg. Microbes Infect.">
        <title>Comprehensive subspecies identification of 175 nontuberculous mycobacteria species based on 7547 genomic profiles.</title>
        <authorList>
            <person name="Matsumoto Y."/>
            <person name="Kinjo T."/>
            <person name="Motooka D."/>
            <person name="Nabeya D."/>
            <person name="Jung N."/>
            <person name="Uechi K."/>
            <person name="Horii T."/>
            <person name="Iida T."/>
            <person name="Fujita J."/>
            <person name="Nakamura S."/>
        </authorList>
    </citation>
    <scope>NUCLEOTIDE SEQUENCE [LARGE SCALE GENOMIC DNA]</scope>
    <source>
        <strain evidence="6 7">JCM 18538</strain>
    </source>
</reference>
<gene>
    <name evidence="6" type="ORF">MARA_54660</name>
</gene>
<evidence type="ECO:0000259" key="5">
    <source>
        <dbReference type="PROSITE" id="PS50977"/>
    </source>
</evidence>
<keyword evidence="2 4" id="KW-0238">DNA-binding</keyword>
<organism evidence="6 7">
    <name type="scientific">Mycolicibacterium arabiense</name>
    <dbReference type="NCBI Taxonomy" id="1286181"/>
    <lineage>
        <taxon>Bacteria</taxon>
        <taxon>Bacillati</taxon>
        <taxon>Actinomycetota</taxon>
        <taxon>Actinomycetes</taxon>
        <taxon>Mycobacteriales</taxon>
        <taxon>Mycobacteriaceae</taxon>
        <taxon>Mycolicibacterium</taxon>
    </lineage>
</organism>
<keyword evidence="7" id="KW-1185">Reference proteome</keyword>
<dbReference type="Gene3D" id="1.10.10.60">
    <property type="entry name" value="Homeodomain-like"/>
    <property type="match status" value="1"/>
</dbReference>
<dbReference type="AlphaFoldDB" id="A0A7I7S574"/>
<protein>
    <submittedName>
        <fullName evidence="6">TetR family transcriptional regulator</fullName>
    </submittedName>
</protein>
<dbReference type="GO" id="GO:0000976">
    <property type="term" value="F:transcription cis-regulatory region binding"/>
    <property type="evidence" value="ECO:0007669"/>
    <property type="project" value="TreeGrafter"/>
</dbReference>
<evidence type="ECO:0000313" key="6">
    <source>
        <dbReference type="EMBL" id="BBY51998.1"/>
    </source>
</evidence>
<dbReference type="SUPFAM" id="SSF46689">
    <property type="entry name" value="Homeodomain-like"/>
    <property type="match status" value="1"/>
</dbReference>
<keyword evidence="1" id="KW-0805">Transcription regulation</keyword>
<dbReference type="GO" id="GO:0003700">
    <property type="term" value="F:DNA-binding transcription factor activity"/>
    <property type="evidence" value="ECO:0007669"/>
    <property type="project" value="TreeGrafter"/>
</dbReference>
<keyword evidence="3" id="KW-0804">Transcription</keyword>
<evidence type="ECO:0000256" key="1">
    <source>
        <dbReference type="ARBA" id="ARBA00023015"/>
    </source>
</evidence>
<name>A0A7I7S574_9MYCO</name>
<dbReference type="Pfam" id="PF00440">
    <property type="entry name" value="TetR_N"/>
    <property type="match status" value="1"/>
</dbReference>
<geneLocation type="plasmid" evidence="7">
    <name>pjcm18538 dna</name>
</geneLocation>
<sequence length="220" mass="22893">MEPVTTTPARRPGGRTAAVRTAVLDAVADLLVESGLAGVELTAVADRAGVGKSTVYRRWGTIGALVADLLHDMAETSVPRADTGSLRSDLRANADLVRRTLSDPRSGGLFSSIIAAATFDADTADALAMFYGRRIAQWAACVDDGVERGEAPAGTDGAAVIRAVSAPLYYQWLILRTPLTRRDAVRAADAALAAVDAGVFTVRSRPHHGSPRAGPGTSVS</sequence>
<dbReference type="InterPro" id="IPR001647">
    <property type="entry name" value="HTH_TetR"/>
</dbReference>
<accession>A0A7I7S574</accession>
<dbReference type="EMBL" id="AP022593">
    <property type="protein sequence ID" value="BBY51998.1"/>
    <property type="molecule type" value="Genomic_DNA"/>
</dbReference>
<evidence type="ECO:0000313" key="7">
    <source>
        <dbReference type="Proteomes" id="UP000467428"/>
    </source>
</evidence>
<evidence type="ECO:0000256" key="4">
    <source>
        <dbReference type="PROSITE-ProRule" id="PRU00335"/>
    </source>
</evidence>
<dbReference type="PRINTS" id="PR00455">
    <property type="entry name" value="HTHTETR"/>
</dbReference>
<dbReference type="PANTHER" id="PTHR30055:SF148">
    <property type="entry name" value="TETR-FAMILY TRANSCRIPTIONAL REGULATOR"/>
    <property type="match status" value="1"/>
</dbReference>
<feature type="DNA-binding region" description="H-T-H motif" evidence="4">
    <location>
        <begin position="40"/>
        <end position="59"/>
    </location>
</feature>
<dbReference type="PANTHER" id="PTHR30055">
    <property type="entry name" value="HTH-TYPE TRANSCRIPTIONAL REGULATOR RUTR"/>
    <property type="match status" value="1"/>
</dbReference>
<dbReference type="InterPro" id="IPR050109">
    <property type="entry name" value="HTH-type_TetR-like_transc_reg"/>
</dbReference>
<evidence type="ECO:0000256" key="3">
    <source>
        <dbReference type="ARBA" id="ARBA00023163"/>
    </source>
</evidence>
<dbReference type="InterPro" id="IPR036271">
    <property type="entry name" value="Tet_transcr_reg_TetR-rel_C_sf"/>
</dbReference>
<dbReference type="InterPro" id="IPR011075">
    <property type="entry name" value="TetR_C"/>
</dbReference>